<sequence>MESPRNWIPAISDYIGNNTWSNLTTLAIGRWSVHSSELSNMFQRYRSTLHFVSLMNIFMVHGSWEEIFAELQGGELRRLKLRHLGSAGEVTLCDCDQVLEEDLQMLHPVYRYVFMNEPWIGMGYTQACTRFQELFKW</sequence>
<evidence type="ECO:0000313" key="2">
    <source>
        <dbReference type="Proteomes" id="UP001590950"/>
    </source>
</evidence>
<name>A0ABR4AE45_9LECA</name>
<accession>A0ABR4AE45</accession>
<protein>
    <submittedName>
        <fullName evidence="1">Uncharacterized protein</fullName>
    </submittedName>
</protein>
<dbReference type="Proteomes" id="UP001590950">
    <property type="component" value="Unassembled WGS sequence"/>
</dbReference>
<organism evidence="1 2">
    <name type="scientific">Stereocaulon virgatum</name>
    <dbReference type="NCBI Taxonomy" id="373712"/>
    <lineage>
        <taxon>Eukaryota</taxon>
        <taxon>Fungi</taxon>
        <taxon>Dikarya</taxon>
        <taxon>Ascomycota</taxon>
        <taxon>Pezizomycotina</taxon>
        <taxon>Lecanoromycetes</taxon>
        <taxon>OSLEUM clade</taxon>
        <taxon>Lecanoromycetidae</taxon>
        <taxon>Lecanorales</taxon>
        <taxon>Lecanorineae</taxon>
        <taxon>Stereocaulaceae</taxon>
        <taxon>Stereocaulon</taxon>
    </lineage>
</organism>
<comment type="caution">
    <text evidence="1">The sequence shown here is derived from an EMBL/GenBank/DDBJ whole genome shotgun (WGS) entry which is preliminary data.</text>
</comment>
<dbReference type="EMBL" id="JBEFKJ010000012">
    <property type="protein sequence ID" value="KAL2043101.1"/>
    <property type="molecule type" value="Genomic_DNA"/>
</dbReference>
<proteinExistence type="predicted"/>
<gene>
    <name evidence="1" type="ORF">N7G274_004161</name>
</gene>
<evidence type="ECO:0000313" key="1">
    <source>
        <dbReference type="EMBL" id="KAL2043101.1"/>
    </source>
</evidence>
<reference evidence="1 2" key="1">
    <citation type="submission" date="2024-09" db="EMBL/GenBank/DDBJ databases">
        <title>Rethinking Asexuality: The Enigmatic Case of Functional Sexual Genes in Lepraria (Stereocaulaceae).</title>
        <authorList>
            <person name="Doellman M."/>
            <person name="Sun Y."/>
            <person name="Barcenas-Pena A."/>
            <person name="Lumbsch H.T."/>
            <person name="Grewe F."/>
        </authorList>
    </citation>
    <scope>NUCLEOTIDE SEQUENCE [LARGE SCALE GENOMIC DNA]</scope>
    <source>
        <strain evidence="1 2">Mercado 3170</strain>
    </source>
</reference>
<keyword evidence="2" id="KW-1185">Reference proteome</keyword>